<keyword evidence="4" id="KW-0804">Transcription</keyword>
<dbReference type="PANTHER" id="PTHR46245">
    <property type="entry name" value="B3 DOMAIN-CONTAINING PROTEIN OS07G0563300"/>
    <property type="match status" value="1"/>
</dbReference>
<dbReference type="SMART" id="SM01019">
    <property type="entry name" value="B3"/>
    <property type="match status" value="1"/>
</dbReference>
<sequence>MASSSRKTCLQCKASAASAAATDSFRNGWRLRSGEFAQLCHRCGSAYEKGIFCEVFHSNDGGWRDCEACGKLVHCGCIVSFNTYLPVDFGGIMCIDCSRISLILVRNPSLSYTVFSLFGFFFCNFFNKKLSDNDLKLSRLVLPNKCAEALFPELQGQHLMPISVLDTDGKPWEFLFSCCSKPTNTMYVLDGLRDYVIAQKWQAGDTVTFCKTKPGGKVMMGLRKTSAASST</sequence>
<dbReference type="InterPro" id="IPR015300">
    <property type="entry name" value="DNA-bd_pseudobarrel_sf"/>
</dbReference>
<name>A0A328D547_9ASTE</name>
<gene>
    <name evidence="7" type="ORF">DM860_008660</name>
</gene>
<dbReference type="Proteomes" id="UP000249390">
    <property type="component" value="Unassembled WGS sequence"/>
</dbReference>
<evidence type="ECO:0000256" key="4">
    <source>
        <dbReference type="ARBA" id="ARBA00023163"/>
    </source>
</evidence>
<dbReference type="EMBL" id="NQVE01000192">
    <property type="protein sequence ID" value="RAL40962.1"/>
    <property type="molecule type" value="Genomic_DNA"/>
</dbReference>
<keyword evidence="5" id="KW-0539">Nucleus</keyword>
<dbReference type="Pfam" id="PF25813">
    <property type="entry name" value="zf_VAL1_N"/>
    <property type="match status" value="1"/>
</dbReference>
<evidence type="ECO:0000256" key="5">
    <source>
        <dbReference type="ARBA" id="ARBA00023242"/>
    </source>
</evidence>
<dbReference type="InterPro" id="IPR003340">
    <property type="entry name" value="B3_DNA-bd"/>
</dbReference>
<dbReference type="PANTHER" id="PTHR46245:SF19">
    <property type="entry name" value="TF-B3 DOMAIN-CONTAINING PROTEIN"/>
    <property type="match status" value="1"/>
</dbReference>
<comment type="caution">
    <text evidence="7">The sequence shown here is derived from an EMBL/GenBank/DDBJ whole genome shotgun (WGS) entry which is preliminary data.</text>
</comment>
<accession>A0A328D547</accession>
<dbReference type="SUPFAM" id="SSF101936">
    <property type="entry name" value="DNA-binding pseudobarrel domain"/>
    <property type="match status" value="1"/>
</dbReference>
<dbReference type="GO" id="GO:0003677">
    <property type="term" value="F:DNA binding"/>
    <property type="evidence" value="ECO:0007669"/>
    <property type="project" value="UniProtKB-KW"/>
</dbReference>
<evidence type="ECO:0000259" key="6">
    <source>
        <dbReference type="PROSITE" id="PS50863"/>
    </source>
</evidence>
<evidence type="ECO:0000256" key="1">
    <source>
        <dbReference type="ARBA" id="ARBA00004123"/>
    </source>
</evidence>
<keyword evidence="3" id="KW-0238">DNA-binding</keyword>
<keyword evidence="8" id="KW-1185">Reference proteome</keyword>
<dbReference type="InterPro" id="IPR057743">
    <property type="entry name" value="Zfn_VAL1-3_N"/>
</dbReference>
<dbReference type="AlphaFoldDB" id="A0A328D547"/>
<dbReference type="GO" id="GO:0005634">
    <property type="term" value="C:nucleus"/>
    <property type="evidence" value="ECO:0007669"/>
    <property type="project" value="UniProtKB-SubCell"/>
</dbReference>
<dbReference type="PROSITE" id="PS50863">
    <property type="entry name" value="B3"/>
    <property type="match status" value="1"/>
</dbReference>
<organism evidence="7 8">
    <name type="scientific">Cuscuta australis</name>
    <dbReference type="NCBI Taxonomy" id="267555"/>
    <lineage>
        <taxon>Eukaryota</taxon>
        <taxon>Viridiplantae</taxon>
        <taxon>Streptophyta</taxon>
        <taxon>Embryophyta</taxon>
        <taxon>Tracheophyta</taxon>
        <taxon>Spermatophyta</taxon>
        <taxon>Magnoliopsida</taxon>
        <taxon>eudicotyledons</taxon>
        <taxon>Gunneridae</taxon>
        <taxon>Pentapetalae</taxon>
        <taxon>asterids</taxon>
        <taxon>lamiids</taxon>
        <taxon>Solanales</taxon>
        <taxon>Convolvulaceae</taxon>
        <taxon>Cuscuteae</taxon>
        <taxon>Cuscuta</taxon>
        <taxon>Cuscuta subgen. Grammica</taxon>
        <taxon>Cuscuta sect. Cleistogrammica</taxon>
    </lineage>
</organism>
<dbReference type="Pfam" id="PF02362">
    <property type="entry name" value="B3"/>
    <property type="match status" value="1"/>
</dbReference>
<dbReference type="CDD" id="cd10017">
    <property type="entry name" value="B3_DNA"/>
    <property type="match status" value="1"/>
</dbReference>
<feature type="domain" description="TF-B3" evidence="6">
    <location>
        <begin position="125"/>
        <end position="226"/>
    </location>
</feature>
<protein>
    <recommendedName>
        <fullName evidence="6">TF-B3 domain-containing protein</fullName>
    </recommendedName>
</protein>
<keyword evidence="2" id="KW-0805">Transcription regulation</keyword>
<dbReference type="Gene3D" id="2.40.330.10">
    <property type="entry name" value="DNA-binding pseudobarrel domain"/>
    <property type="match status" value="1"/>
</dbReference>
<evidence type="ECO:0000313" key="7">
    <source>
        <dbReference type="EMBL" id="RAL40962.1"/>
    </source>
</evidence>
<proteinExistence type="predicted"/>
<reference evidence="7 8" key="1">
    <citation type="submission" date="2018-06" db="EMBL/GenBank/DDBJ databases">
        <title>The Genome of Cuscuta australis (Dodder) Provides Insight into the Evolution of Plant Parasitism.</title>
        <authorList>
            <person name="Liu H."/>
        </authorList>
    </citation>
    <scope>NUCLEOTIDE SEQUENCE [LARGE SCALE GENOMIC DNA]</scope>
    <source>
        <strain evidence="8">cv. Yunnan</strain>
        <tissue evidence="7">Vines</tissue>
    </source>
</reference>
<evidence type="ECO:0000313" key="8">
    <source>
        <dbReference type="Proteomes" id="UP000249390"/>
    </source>
</evidence>
<evidence type="ECO:0000256" key="2">
    <source>
        <dbReference type="ARBA" id="ARBA00023015"/>
    </source>
</evidence>
<comment type="subcellular location">
    <subcellularLocation>
        <location evidence="1">Nucleus</location>
    </subcellularLocation>
</comment>
<evidence type="ECO:0000256" key="3">
    <source>
        <dbReference type="ARBA" id="ARBA00023125"/>
    </source>
</evidence>